<evidence type="ECO:0000256" key="9">
    <source>
        <dbReference type="ARBA" id="ARBA00023285"/>
    </source>
</evidence>
<dbReference type="GO" id="GO:0031419">
    <property type="term" value="F:cobalamin binding"/>
    <property type="evidence" value="ECO:0007669"/>
    <property type="project" value="UniProtKB-KW"/>
</dbReference>
<dbReference type="SUPFAM" id="SSF51998">
    <property type="entry name" value="PFL-like glycyl radical enzymes"/>
    <property type="match status" value="1"/>
</dbReference>
<evidence type="ECO:0000256" key="6">
    <source>
        <dbReference type="ARBA" id="ARBA00023002"/>
    </source>
</evidence>
<evidence type="ECO:0000313" key="15">
    <source>
        <dbReference type="Proteomes" id="UP000028027"/>
    </source>
</evidence>
<dbReference type="InterPro" id="IPR008926">
    <property type="entry name" value="RNR_R1-su_N"/>
</dbReference>
<feature type="domain" description="ATP-cone" evidence="13">
    <location>
        <begin position="11"/>
        <end position="105"/>
    </location>
</feature>
<proteinExistence type="inferred from homology"/>
<evidence type="ECO:0000256" key="2">
    <source>
        <dbReference type="ARBA" id="ARBA00007405"/>
    </source>
</evidence>
<sequence length="883" mass="99216">MDNSQIENTINEIRKRSGAVTAFNKDKISNAIFRALAATSKADRGLADQLADNVVNKLVEQGFTSSRTPTVEDIQDIVESTLIDSGNSDIAKAYIVYRHERRKLRGEKMKVLNLKALDPVSKKFDLNCLRVLASRYLFRNGKNEIIESPTQMFERVAILVGIGDLMYDAQVFDKSGNSKQDVEEAKSYLEKLDAFDYKFKVGDYFFNKWHFRSLINHYVTLANKGQMKVSFKELLTLLAAKKLDIYADKITEYFDLMVSQDFLPNSPTMMNAGGRLGQLSACFVLGMQDGMEEIMKSTSDAALIFKSGGGVGINYSDLREEGDIVASTSGVASGPVSFMNIINTVTEVVKQGGKRRGANMGIIEAWHPDVEKFITNKTEPGVLENFNVSVGVWEDFWHALVNTSDGNYVLRSPRDKKPVKEINAHQLIDLIALSAWKSAEPGLIFFDQINKYNVFAKARQAPLRATNPCGEQSLYPYESCNLGSINLVNLVKRQADGTYEFDWQRYEETIRKTTRFLDNIIDVNHYPVPEINVASKESRRIGLGVMGVADLLYKLRIPYNSKEGYELQSKLSETLTYYSMEESVALAKSRGEFPLCSKTEYPEGKIPVAGYYEKPKESHSYEWDALIEKIKQYGVRNVLTTTVAPTGTLSMIADCSNGMEPAFALVFEKRVTVGRFFYTNKIVEQVLKENNLYNDEILAKIADNYGSLKGIDEIPQWMQDVFVTAMDIHWADHLMAQGVWQDWIGNAIAKTINMPYDVTAEDVKSAYLLAHEIGLKGITVYRDGSRHKQVLHMTSENAEKTFDVMPSEHVTDYVTTQITNPYIKSQVNAALALKVHDEEIKSEPLQQEEVAEDRLCPTCKNNLVFVEGCSICIECGFSGCTSG</sequence>
<dbReference type="SUPFAM" id="SSF48168">
    <property type="entry name" value="R1 subunit of ribonucleotide reductase, N-terminal domain"/>
    <property type="match status" value="1"/>
</dbReference>
<comment type="cofactor">
    <cofactor evidence="1 12">
        <name>adenosylcob(III)alamin</name>
        <dbReference type="ChEBI" id="CHEBI:18408"/>
    </cofactor>
</comment>
<dbReference type="InterPro" id="IPR005144">
    <property type="entry name" value="ATP-cone_dom"/>
</dbReference>
<evidence type="ECO:0000313" key="14">
    <source>
        <dbReference type="EMBL" id="KER06852.1"/>
    </source>
</evidence>
<keyword evidence="8" id="KW-1015">Disulfide bond</keyword>
<keyword evidence="3 12" id="KW-0846">Cobalamin</keyword>
<evidence type="ECO:0000256" key="7">
    <source>
        <dbReference type="ARBA" id="ARBA00023116"/>
    </source>
</evidence>
<dbReference type="PATRIC" id="fig|1502292.3.peg.307"/>
<dbReference type="GO" id="GO:0071897">
    <property type="term" value="P:DNA biosynthetic process"/>
    <property type="evidence" value="ECO:0007669"/>
    <property type="project" value="UniProtKB-KW"/>
</dbReference>
<keyword evidence="7" id="KW-0215">Deoxyribonucleotide synthesis</keyword>
<dbReference type="Pfam" id="PF03477">
    <property type="entry name" value="ATP-cone"/>
    <property type="match status" value="1"/>
</dbReference>
<dbReference type="PANTHER" id="PTHR43371:SF1">
    <property type="entry name" value="RIBONUCLEOSIDE-DIPHOSPHATE REDUCTASE"/>
    <property type="match status" value="1"/>
</dbReference>
<gene>
    <name evidence="14" type="primary">nrdJ</name>
    <name evidence="14" type="ORF">AAA799E16_00368</name>
</gene>
<dbReference type="FunFam" id="3.20.70.20:FF:000022">
    <property type="entry name" value="Vitamin B12-dependent ribonucleotide reductase"/>
    <property type="match status" value="1"/>
</dbReference>
<evidence type="ECO:0000256" key="12">
    <source>
        <dbReference type="RuleBase" id="RU364064"/>
    </source>
</evidence>
<reference evidence="14 15" key="1">
    <citation type="submission" date="2014-06" db="EMBL/GenBank/DDBJ databases">
        <authorList>
            <person name="Ngugi D.K."/>
            <person name="Blom J."/>
            <person name="Alam I."/>
            <person name="Rashid M."/>
            <person name="Ba Alawi W."/>
            <person name="Zhang G."/>
            <person name="Hikmawan T."/>
            <person name="Guan Y."/>
            <person name="Antunes A."/>
            <person name="Siam R."/>
            <person name="Eldorry H."/>
            <person name="Bajic V."/>
            <person name="Stingl U."/>
        </authorList>
    </citation>
    <scope>NUCLEOTIDE SEQUENCE [LARGE SCALE GENOMIC DNA]</scope>
    <source>
        <strain evidence="14">SCGC AAA799-E16</strain>
    </source>
</reference>
<dbReference type="Pfam" id="PF00317">
    <property type="entry name" value="Ribonuc_red_lgN"/>
    <property type="match status" value="2"/>
</dbReference>
<evidence type="ECO:0000256" key="4">
    <source>
        <dbReference type="ARBA" id="ARBA00022741"/>
    </source>
</evidence>
<dbReference type="Pfam" id="PF02867">
    <property type="entry name" value="Ribonuc_red_lgC"/>
    <property type="match status" value="1"/>
</dbReference>
<comment type="similarity">
    <text evidence="2 12">Belongs to the ribonucleoside diphosphate reductase class-2 family.</text>
</comment>
<dbReference type="PRINTS" id="PR01183">
    <property type="entry name" value="RIBORDTASEM1"/>
</dbReference>
<dbReference type="InterPro" id="IPR013344">
    <property type="entry name" value="RNR_NrdJ/NrdZ"/>
</dbReference>
<name>A0A081S7E9_9ARCH</name>
<evidence type="ECO:0000256" key="8">
    <source>
        <dbReference type="ARBA" id="ARBA00023157"/>
    </source>
</evidence>
<dbReference type="GO" id="GO:0004748">
    <property type="term" value="F:ribonucleoside-diphosphate reductase activity, thioredoxin disulfide as acceptor"/>
    <property type="evidence" value="ECO:0007669"/>
    <property type="project" value="UniProtKB-EC"/>
</dbReference>
<keyword evidence="6 12" id="KW-0560">Oxidoreductase</keyword>
<evidence type="ECO:0000256" key="1">
    <source>
        <dbReference type="ARBA" id="ARBA00001922"/>
    </source>
</evidence>
<evidence type="ECO:0000256" key="5">
    <source>
        <dbReference type="ARBA" id="ARBA00022840"/>
    </source>
</evidence>
<keyword evidence="12" id="KW-0237">DNA synthesis</keyword>
<organism evidence="14 15">
    <name type="scientific">Marine Group I thaumarchaeote SCGC AAA799-E16</name>
    <dbReference type="NCBI Taxonomy" id="1502292"/>
    <lineage>
        <taxon>Archaea</taxon>
        <taxon>Nitrososphaerota</taxon>
        <taxon>Marine Group I</taxon>
    </lineage>
</organism>
<evidence type="ECO:0000259" key="13">
    <source>
        <dbReference type="PROSITE" id="PS51161"/>
    </source>
</evidence>
<comment type="caution">
    <text evidence="14">The sequence shown here is derived from an EMBL/GenBank/DDBJ whole genome shotgun (WGS) entry which is preliminary data.</text>
</comment>
<comment type="catalytic activity">
    <reaction evidence="10 12">
        <text>a 2'-deoxyribonucleoside 5'-diphosphate + [thioredoxin]-disulfide + H2O = a ribonucleoside 5'-diphosphate + [thioredoxin]-dithiol</text>
        <dbReference type="Rhea" id="RHEA:23252"/>
        <dbReference type="Rhea" id="RHEA-COMP:10698"/>
        <dbReference type="Rhea" id="RHEA-COMP:10700"/>
        <dbReference type="ChEBI" id="CHEBI:15377"/>
        <dbReference type="ChEBI" id="CHEBI:29950"/>
        <dbReference type="ChEBI" id="CHEBI:50058"/>
        <dbReference type="ChEBI" id="CHEBI:57930"/>
        <dbReference type="ChEBI" id="CHEBI:73316"/>
        <dbReference type="EC" id="1.17.4.1"/>
    </reaction>
</comment>
<evidence type="ECO:0000256" key="10">
    <source>
        <dbReference type="ARBA" id="ARBA00047754"/>
    </source>
</evidence>
<dbReference type="InterPro" id="IPR050862">
    <property type="entry name" value="RdRp_reductase_class-2"/>
</dbReference>
<dbReference type="NCBIfam" id="TIGR02504">
    <property type="entry name" value="NrdJ_Z"/>
    <property type="match status" value="1"/>
</dbReference>
<keyword evidence="15" id="KW-1185">Reference proteome</keyword>
<dbReference type="InterPro" id="IPR000788">
    <property type="entry name" value="RNR_lg_C"/>
</dbReference>
<protein>
    <recommendedName>
        <fullName evidence="12">Vitamin B12-dependent ribonucleotide reductase</fullName>
        <ecNumber evidence="12">1.17.4.1</ecNumber>
    </recommendedName>
</protein>
<dbReference type="AlphaFoldDB" id="A0A081S7E9"/>
<dbReference type="EMBL" id="JNVL01000004">
    <property type="protein sequence ID" value="KER06852.1"/>
    <property type="molecule type" value="Genomic_DNA"/>
</dbReference>
<comment type="function">
    <text evidence="12">Catalyzes the reduction of ribonucleotides to deoxyribonucleotides. May function to provide a pool of deoxyribonucleotide precursors for DNA repair during oxygen limitation and/or for immediate growth after restoration of oxygen.</text>
</comment>
<dbReference type="Proteomes" id="UP000028027">
    <property type="component" value="Unassembled WGS sequence"/>
</dbReference>
<dbReference type="PROSITE" id="PS51161">
    <property type="entry name" value="ATP_CONE"/>
    <property type="match status" value="1"/>
</dbReference>
<evidence type="ECO:0000256" key="11">
    <source>
        <dbReference type="PROSITE-ProRule" id="PRU00492"/>
    </source>
</evidence>
<dbReference type="Gene3D" id="3.20.70.20">
    <property type="match status" value="1"/>
</dbReference>
<accession>A0A081S7E9</accession>
<dbReference type="GO" id="GO:0009263">
    <property type="term" value="P:deoxyribonucleotide biosynthetic process"/>
    <property type="evidence" value="ECO:0007669"/>
    <property type="project" value="UniProtKB-KW"/>
</dbReference>
<dbReference type="InterPro" id="IPR013509">
    <property type="entry name" value="RNR_lsu_N"/>
</dbReference>
<keyword evidence="4 11" id="KW-0547">Nucleotide-binding</keyword>
<dbReference type="GO" id="GO:0005524">
    <property type="term" value="F:ATP binding"/>
    <property type="evidence" value="ECO:0007669"/>
    <property type="project" value="UniProtKB-UniRule"/>
</dbReference>
<dbReference type="UniPathway" id="UPA00326"/>
<keyword evidence="9 12" id="KW-0170">Cobalt</keyword>
<dbReference type="CDD" id="cd02888">
    <property type="entry name" value="RNR_II_dimer"/>
    <property type="match status" value="1"/>
</dbReference>
<keyword evidence="5 11" id="KW-0067">ATP-binding</keyword>
<dbReference type="EC" id="1.17.4.1" evidence="12"/>
<dbReference type="PANTHER" id="PTHR43371">
    <property type="entry name" value="VITAMIN B12-DEPENDENT RIBONUCLEOTIDE REDUCTASE"/>
    <property type="match status" value="1"/>
</dbReference>
<evidence type="ECO:0000256" key="3">
    <source>
        <dbReference type="ARBA" id="ARBA00022628"/>
    </source>
</evidence>